<reference evidence="2" key="1">
    <citation type="submission" date="2020-06" db="EMBL/GenBank/DDBJ databases">
        <title>Unique genomic features of the anaerobic methanotrophic archaea.</title>
        <authorList>
            <person name="Chadwick G.L."/>
            <person name="Skennerton C.T."/>
            <person name="Laso-Perez R."/>
            <person name="Leu A.O."/>
            <person name="Speth D.R."/>
            <person name="Yu H."/>
            <person name="Morgan-Lang C."/>
            <person name="Hatzenpichler R."/>
            <person name="Goudeau D."/>
            <person name="Malmstrom R."/>
            <person name="Brazelton W.J."/>
            <person name="Woyke T."/>
            <person name="Hallam S.J."/>
            <person name="Tyson G.W."/>
            <person name="Wegener G."/>
            <person name="Boetius A."/>
            <person name="Orphan V."/>
        </authorList>
    </citation>
    <scope>NUCLEOTIDE SEQUENCE</scope>
</reference>
<evidence type="ECO:0000313" key="1">
    <source>
        <dbReference type="EMBL" id="QNO48002.1"/>
    </source>
</evidence>
<dbReference type="EMBL" id="MT631284">
    <property type="protein sequence ID" value="QNO48002.1"/>
    <property type="molecule type" value="Genomic_DNA"/>
</dbReference>
<proteinExistence type="predicted"/>
<dbReference type="EMBL" id="MT631313">
    <property type="protein sequence ID" value="QNO48185.1"/>
    <property type="molecule type" value="Genomic_DNA"/>
</dbReference>
<organism evidence="2">
    <name type="scientific">Candidatus Methanogaster sp. ANME-2c ERB4</name>
    <dbReference type="NCBI Taxonomy" id="2759911"/>
    <lineage>
        <taxon>Archaea</taxon>
        <taxon>Methanobacteriati</taxon>
        <taxon>Methanobacteriota</taxon>
        <taxon>Stenosarchaea group</taxon>
        <taxon>Methanomicrobia</taxon>
        <taxon>Methanosarcinales</taxon>
        <taxon>ANME-2 cluster</taxon>
        <taxon>Candidatus Methanogasteraceae</taxon>
        <taxon>Candidatus Methanogaster</taxon>
    </lineage>
</organism>
<gene>
    <name evidence="2" type="ORF">GOJLPIDM_00042</name>
    <name evidence="1" type="ORF">KNONPEEI_00041</name>
</gene>
<name>A0A7G9YJK1_9EURY</name>
<accession>A0A7G9YJK1</accession>
<evidence type="ECO:0000313" key="2">
    <source>
        <dbReference type="EMBL" id="QNO48185.1"/>
    </source>
</evidence>
<protein>
    <submittedName>
        <fullName evidence="2">Uncharacterized protein</fullName>
    </submittedName>
</protein>
<sequence length="154" mass="16886">MLRVSEESKPPSVHSSIRLRAIPGHGWTPFFAFAIYPVLACTHGDSPFHPSTTDRRKRPIDTTTRKGNALCDLSLPASLHWHIVVRFCVRARTLALSHFGIRVSSGGGTFLTTCCRGGCSSSLDYCLVSRWYYMLSRGGGREGSACAGTCIKHE</sequence>
<dbReference type="AlphaFoldDB" id="A0A7G9YJK1"/>